<organism evidence="2 3">
    <name type="scientific">Nonomuraea deserti</name>
    <dbReference type="NCBI Taxonomy" id="1848322"/>
    <lineage>
        <taxon>Bacteria</taxon>
        <taxon>Bacillati</taxon>
        <taxon>Actinomycetota</taxon>
        <taxon>Actinomycetes</taxon>
        <taxon>Streptosporangiales</taxon>
        <taxon>Streptosporangiaceae</taxon>
        <taxon>Nonomuraea</taxon>
    </lineage>
</organism>
<dbReference type="InterPro" id="IPR024344">
    <property type="entry name" value="MDMPI_metal-binding"/>
</dbReference>
<keyword evidence="2" id="KW-0670">Pyruvate</keyword>
<dbReference type="Proteomes" id="UP000295258">
    <property type="component" value="Unassembled WGS sequence"/>
</dbReference>
<evidence type="ECO:0000313" key="2">
    <source>
        <dbReference type="EMBL" id="TDC98780.1"/>
    </source>
</evidence>
<dbReference type="NCBIfam" id="TIGR03083">
    <property type="entry name" value="maleylpyruvate isomerase family mycothiol-dependent enzyme"/>
    <property type="match status" value="1"/>
</dbReference>
<dbReference type="AlphaFoldDB" id="A0A4R4V2H0"/>
<dbReference type="InterPro" id="IPR034660">
    <property type="entry name" value="DinB/YfiT-like"/>
</dbReference>
<dbReference type="GO" id="GO:0046872">
    <property type="term" value="F:metal ion binding"/>
    <property type="evidence" value="ECO:0007669"/>
    <property type="project" value="InterPro"/>
</dbReference>
<protein>
    <submittedName>
        <fullName evidence="2">Maleylpyruvate isomerase family mycothiol-dependent enzyme</fullName>
    </submittedName>
</protein>
<dbReference type="InterPro" id="IPR017517">
    <property type="entry name" value="Maleyloyr_isom"/>
</dbReference>
<feature type="domain" description="Mycothiol-dependent maleylpyruvate isomerase metal-binding" evidence="1">
    <location>
        <begin position="21"/>
        <end position="165"/>
    </location>
</feature>
<sequence length="247" mass="27295">MVAVADVERIRGAEVWRLATEENRRLAAALAELDDEAWGRPTDCDRWTVADLARHVLGALEAQASPKELIHQFRRGLPLNREIDSHHWVDGLNEIQVRERSGLSPGELVERIAAMGPKAVAGRRRTPWPVRSAPIPFGPPIGWQPLTYLLRVGFTRDFWMHRIDLSRAVGATPELTPEHDGRLVADIVAEWAAVHGQPFRLELTGPAGGRFEQGATYETTTVDAVEFARILSGRAQGAGVLAHPLPL</sequence>
<evidence type="ECO:0000313" key="3">
    <source>
        <dbReference type="Proteomes" id="UP000295258"/>
    </source>
</evidence>
<dbReference type="EMBL" id="SMKO01000130">
    <property type="protein sequence ID" value="TDC98780.1"/>
    <property type="molecule type" value="Genomic_DNA"/>
</dbReference>
<dbReference type="Pfam" id="PF11716">
    <property type="entry name" value="MDMPI_N"/>
    <property type="match status" value="1"/>
</dbReference>
<dbReference type="RefSeq" id="WP_132600792.1">
    <property type="nucleotide sequence ID" value="NZ_SMKO01000130.1"/>
</dbReference>
<gene>
    <name evidence="2" type="ORF">E1292_34180</name>
</gene>
<dbReference type="Gene3D" id="1.20.120.450">
    <property type="entry name" value="dinb family like domain"/>
    <property type="match status" value="1"/>
</dbReference>
<dbReference type="SUPFAM" id="SSF109854">
    <property type="entry name" value="DinB/YfiT-like putative metalloenzymes"/>
    <property type="match status" value="1"/>
</dbReference>
<evidence type="ECO:0000259" key="1">
    <source>
        <dbReference type="Pfam" id="PF11716"/>
    </source>
</evidence>
<dbReference type="GO" id="GO:0016853">
    <property type="term" value="F:isomerase activity"/>
    <property type="evidence" value="ECO:0007669"/>
    <property type="project" value="UniProtKB-KW"/>
</dbReference>
<keyword evidence="3" id="KW-1185">Reference proteome</keyword>
<name>A0A4R4V2H0_9ACTN</name>
<reference evidence="2 3" key="1">
    <citation type="submission" date="2019-03" db="EMBL/GenBank/DDBJ databases">
        <title>Draft genome sequences of novel Actinobacteria.</title>
        <authorList>
            <person name="Sahin N."/>
            <person name="Ay H."/>
            <person name="Saygin H."/>
        </authorList>
    </citation>
    <scope>NUCLEOTIDE SEQUENCE [LARGE SCALE GENOMIC DNA]</scope>
    <source>
        <strain evidence="2 3">KC310</strain>
    </source>
</reference>
<comment type="caution">
    <text evidence="2">The sequence shown here is derived from an EMBL/GenBank/DDBJ whole genome shotgun (WGS) entry which is preliminary data.</text>
</comment>
<proteinExistence type="predicted"/>
<accession>A0A4R4V2H0</accession>
<keyword evidence="2" id="KW-0413">Isomerase</keyword>